<dbReference type="EMBL" id="PJQL01000491">
    <property type="protein sequence ID" value="RCH95197.1"/>
    <property type="molecule type" value="Genomic_DNA"/>
</dbReference>
<dbReference type="OrthoDB" id="442460at2759"/>
<proteinExistence type="predicted"/>
<sequence>MQDSCTHATPISYPLQWFKLRGSAVNKASDVVLHSAPLDQEKAVEAVKRTFQAIDFNSLTFSVHTKKSSIPGAGLGVYLSGQRQTRGQIVCFYPGTIYLPSDPILFVSIANEYILKCVDGLYVDGKSTGLSGRIYRSVYKRENWPGAIEISDCSWMNQSRSNPLAIGQMVNNCTGTHKANVCYQEIDLPIQFPSELRKYIPNMYWNTIIDPMSYPMRVVALVTLRDVEPGEELFSTYMDLVHS</sequence>
<accession>A0A367JZ69</accession>
<dbReference type="InterPro" id="IPR046341">
    <property type="entry name" value="SET_dom_sf"/>
</dbReference>
<gene>
    <name evidence="1" type="primary">SETD9</name>
    <name evidence="1" type="ORF">CU097_004151</name>
</gene>
<organism evidence="1 2">
    <name type="scientific">Rhizopus azygosporus</name>
    <name type="common">Rhizopus microsporus var. azygosporus</name>
    <dbReference type="NCBI Taxonomy" id="86630"/>
    <lineage>
        <taxon>Eukaryota</taxon>
        <taxon>Fungi</taxon>
        <taxon>Fungi incertae sedis</taxon>
        <taxon>Mucoromycota</taxon>
        <taxon>Mucoromycotina</taxon>
        <taxon>Mucoromycetes</taxon>
        <taxon>Mucorales</taxon>
        <taxon>Mucorineae</taxon>
        <taxon>Rhizopodaceae</taxon>
        <taxon>Rhizopus</taxon>
    </lineage>
</organism>
<dbReference type="CDD" id="cd10537">
    <property type="entry name" value="SET_SETD9"/>
    <property type="match status" value="1"/>
</dbReference>
<dbReference type="PANTHER" id="PTHR33524">
    <property type="entry name" value="C5ORF35"/>
    <property type="match status" value="1"/>
</dbReference>
<dbReference type="Gene3D" id="2.170.270.10">
    <property type="entry name" value="SET domain"/>
    <property type="match status" value="1"/>
</dbReference>
<name>A0A367JZ69_RHIAZ</name>
<reference evidence="1 2" key="1">
    <citation type="journal article" date="2018" name="G3 (Bethesda)">
        <title>Phylogenetic and Phylogenomic Definition of Rhizopus Species.</title>
        <authorList>
            <person name="Gryganskyi A.P."/>
            <person name="Golan J."/>
            <person name="Dolatabadi S."/>
            <person name="Mondo S."/>
            <person name="Robb S."/>
            <person name="Idnurm A."/>
            <person name="Muszewska A."/>
            <person name="Steczkiewicz K."/>
            <person name="Masonjones S."/>
            <person name="Liao H.L."/>
            <person name="Gajdeczka M.T."/>
            <person name="Anike F."/>
            <person name="Vuek A."/>
            <person name="Anishchenko I.M."/>
            <person name="Voigt K."/>
            <person name="de Hoog G.S."/>
            <person name="Smith M.E."/>
            <person name="Heitman J."/>
            <person name="Vilgalys R."/>
            <person name="Stajich J.E."/>
        </authorList>
    </citation>
    <scope>NUCLEOTIDE SEQUENCE [LARGE SCALE GENOMIC DNA]</scope>
    <source>
        <strain evidence="1 2">CBS 357.93</strain>
    </source>
</reference>
<dbReference type="Proteomes" id="UP000252139">
    <property type="component" value="Unassembled WGS sequence"/>
</dbReference>
<protein>
    <submittedName>
        <fullName evidence="1">SET domain-containing protein 9</fullName>
    </submittedName>
</protein>
<dbReference type="AlphaFoldDB" id="A0A367JZ69"/>
<evidence type="ECO:0000313" key="1">
    <source>
        <dbReference type="EMBL" id="RCH95197.1"/>
    </source>
</evidence>
<comment type="caution">
    <text evidence="1">The sequence shown here is derived from an EMBL/GenBank/DDBJ whole genome shotgun (WGS) entry which is preliminary data.</text>
</comment>
<dbReference type="InterPro" id="IPR040415">
    <property type="entry name" value="SETD9"/>
</dbReference>
<dbReference type="PANTHER" id="PTHR33524:SF2">
    <property type="entry name" value="SET DOMAIN-CONTAINING PROTEIN 9"/>
    <property type="match status" value="1"/>
</dbReference>
<keyword evidence="2" id="KW-1185">Reference proteome</keyword>
<dbReference type="SUPFAM" id="SSF82199">
    <property type="entry name" value="SET domain"/>
    <property type="match status" value="1"/>
</dbReference>
<evidence type="ECO:0000313" key="2">
    <source>
        <dbReference type="Proteomes" id="UP000252139"/>
    </source>
</evidence>